<dbReference type="AlphaFoldDB" id="A0A316G1S2"/>
<evidence type="ECO:0000313" key="3">
    <source>
        <dbReference type="Proteomes" id="UP000245790"/>
    </source>
</evidence>
<organism evidence="2 3">
    <name type="scientific">Pleionea mediterranea</name>
    <dbReference type="NCBI Taxonomy" id="523701"/>
    <lineage>
        <taxon>Bacteria</taxon>
        <taxon>Pseudomonadati</taxon>
        <taxon>Pseudomonadota</taxon>
        <taxon>Gammaproteobacteria</taxon>
        <taxon>Oceanospirillales</taxon>
        <taxon>Pleioneaceae</taxon>
        <taxon>Pleionea</taxon>
    </lineage>
</organism>
<feature type="domain" description="N-acetyltransferase" evidence="1">
    <location>
        <begin position="11"/>
        <end position="167"/>
    </location>
</feature>
<dbReference type="Gene3D" id="3.40.630.30">
    <property type="match status" value="1"/>
</dbReference>
<accession>A0A316G1S2</accession>
<dbReference type="Proteomes" id="UP000245790">
    <property type="component" value="Unassembled WGS sequence"/>
</dbReference>
<dbReference type="InterPro" id="IPR051531">
    <property type="entry name" value="N-acetyltransferase"/>
</dbReference>
<dbReference type="Pfam" id="PF13302">
    <property type="entry name" value="Acetyltransf_3"/>
    <property type="match status" value="1"/>
</dbReference>
<sequence length="171" mass="19775">MNYFNQESPRLIYRKLTHSDVRAWSEFFIDNQNLPFLGIPENLSAREMPREWIAKQLNRYQETGFGGLAAISKTTGDLIGISGVVEKWINDHKEYEISYSLLPKYWRQGYGFEMASTMKQYAVCNKLHPRVISIMHKDNTGSIAVASKNGMQHLFDLMYIDMPCHVYGISI</sequence>
<dbReference type="RefSeq" id="WP_170115120.1">
    <property type="nucleotide sequence ID" value="NZ_QGGU01000002.1"/>
</dbReference>
<evidence type="ECO:0000313" key="2">
    <source>
        <dbReference type="EMBL" id="PWK53846.1"/>
    </source>
</evidence>
<gene>
    <name evidence="2" type="ORF">C8D97_102236</name>
</gene>
<dbReference type="SUPFAM" id="SSF55729">
    <property type="entry name" value="Acyl-CoA N-acyltransferases (Nat)"/>
    <property type="match status" value="1"/>
</dbReference>
<keyword evidence="3" id="KW-1185">Reference proteome</keyword>
<protein>
    <submittedName>
        <fullName evidence="2">Ribosomal-protein-alanine N-acetyltransferase</fullName>
    </submittedName>
</protein>
<comment type="caution">
    <text evidence="2">The sequence shown here is derived from an EMBL/GenBank/DDBJ whole genome shotgun (WGS) entry which is preliminary data.</text>
</comment>
<dbReference type="EMBL" id="QGGU01000002">
    <property type="protein sequence ID" value="PWK53846.1"/>
    <property type="molecule type" value="Genomic_DNA"/>
</dbReference>
<dbReference type="PROSITE" id="PS51186">
    <property type="entry name" value="GNAT"/>
    <property type="match status" value="1"/>
</dbReference>
<dbReference type="InterPro" id="IPR000182">
    <property type="entry name" value="GNAT_dom"/>
</dbReference>
<proteinExistence type="predicted"/>
<reference evidence="2 3" key="1">
    <citation type="submission" date="2018-05" db="EMBL/GenBank/DDBJ databases">
        <title>Genomic Encyclopedia of Type Strains, Phase IV (KMG-IV): sequencing the most valuable type-strain genomes for metagenomic binning, comparative biology and taxonomic classification.</title>
        <authorList>
            <person name="Goeker M."/>
        </authorList>
    </citation>
    <scope>NUCLEOTIDE SEQUENCE [LARGE SCALE GENOMIC DNA]</scope>
    <source>
        <strain evidence="2 3">DSM 25350</strain>
    </source>
</reference>
<dbReference type="PANTHER" id="PTHR43792">
    <property type="entry name" value="GNAT FAMILY, PUTATIVE (AFU_ORTHOLOGUE AFUA_3G00765)-RELATED-RELATED"/>
    <property type="match status" value="1"/>
</dbReference>
<dbReference type="InterPro" id="IPR016181">
    <property type="entry name" value="Acyl_CoA_acyltransferase"/>
</dbReference>
<dbReference type="GO" id="GO:0016747">
    <property type="term" value="F:acyltransferase activity, transferring groups other than amino-acyl groups"/>
    <property type="evidence" value="ECO:0007669"/>
    <property type="project" value="InterPro"/>
</dbReference>
<evidence type="ECO:0000259" key="1">
    <source>
        <dbReference type="PROSITE" id="PS51186"/>
    </source>
</evidence>
<keyword evidence="2" id="KW-0808">Transferase</keyword>
<name>A0A316G1S2_9GAMM</name>
<dbReference type="PANTHER" id="PTHR43792:SF1">
    <property type="entry name" value="N-ACETYLTRANSFERASE DOMAIN-CONTAINING PROTEIN"/>
    <property type="match status" value="1"/>
</dbReference>